<keyword evidence="1" id="KW-1133">Transmembrane helix</keyword>
<name>A0A0W8FRQ1_9ZZZZ</name>
<feature type="transmembrane region" description="Helical" evidence="1">
    <location>
        <begin position="132"/>
        <end position="155"/>
    </location>
</feature>
<sequence length="289" mass="33148">MPTKPKTEDIAGGQALLEGVMMRYGNKIAAAVRRPDKEIVFQEREYIPLTKRYKILGWMFIRGTITLFEMMIIGIKCLMFSAEVALSEEEKKPQGWEMYLSFVISFAVAIFFFVVVPAFFFTKIKILVSNLILLNILEGCVRLGIFLCFLSATLLMKDMRRTYMYHGAEHKTVFAWEHGQELTVENVKAFSTRHPRCGTSFILFVMIVSILVFSLLGRPDFLHRVLYKILLLPVVAGISYEAIRFTGKYRHSKLVQLLSWPGLMLQKITTREPSDDQIEVAIAAMKKVI</sequence>
<evidence type="ECO:0000313" key="2">
    <source>
        <dbReference type="EMBL" id="KUG23500.1"/>
    </source>
</evidence>
<proteinExistence type="predicted"/>
<dbReference type="EMBL" id="LNQE01000903">
    <property type="protein sequence ID" value="KUG23500.1"/>
    <property type="molecule type" value="Genomic_DNA"/>
</dbReference>
<feature type="transmembrane region" description="Helical" evidence="1">
    <location>
        <begin position="55"/>
        <end position="78"/>
    </location>
</feature>
<keyword evidence="1" id="KW-0812">Transmembrane</keyword>
<accession>A0A0W8FRQ1</accession>
<feature type="transmembrane region" description="Helical" evidence="1">
    <location>
        <begin position="225"/>
        <end position="243"/>
    </location>
</feature>
<dbReference type="PANTHER" id="PTHR42867">
    <property type="entry name" value="MEMBRANE PROTEIN-RELATED"/>
    <property type="match status" value="1"/>
</dbReference>
<dbReference type="InterPro" id="IPR010787">
    <property type="entry name" value="DUF1385"/>
</dbReference>
<gene>
    <name evidence="2" type="ORF">ASZ90_006704</name>
</gene>
<feature type="transmembrane region" description="Helical" evidence="1">
    <location>
        <begin position="201"/>
        <end position="219"/>
    </location>
</feature>
<dbReference type="AlphaFoldDB" id="A0A0W8FRQ1"/>
<reference evidence="2" key="1">
    <citation type="journal article" date="2015" name="Proc. Natl. Acad. Sci. U.S.A.">
        <title>Networks of energetic and metabolic interactions define dynamics in microbial communities.</title>
        <authorList>
            <person name="Embree M."/>
            <person name="Liu J.K."/>
            <person name="Al-Bassam M.M."/>
            <person name="Zengler K."/>
        </authorList>
    </citation>
    <scope>NUCLEOTIDE SEQUENCE</scope>
</reference>
<keyword evidence="1" id="KW-0472">Membrane</keyword>
<organism evidence="2">
    <name type="scientific">hydrocarbon metagenome</name>
    <dbReference type="NCBI Taxonomy" id="938273"/>
    <lineage>
        <taxon>unclassified sequences</taxon>
        <taxon>metagenomes</taxon>
        <taxon>ecological metagenomes</taxon>
    </lineage>
</organism>
<dbReference type="PANTHER" id="PTHR42867:SF1">
    <property type="entry name" value="MEMBRANE PROTEIN-RELATED"/>
    <property type="match status" value="1"/>
</dbReference>
<comment type="caution">
    <text evidence="2">The sequence shown here is derived from an EMBL/GenBank/DDBJ whole genome shotgun (WGS) entry which is preliminary data.</text>
</comment>
<dbReference type="Pfam" id="PF07136">
    <property type="entry name" value="DUF1385"/>
    <property type="match status" value="1"/>
</dbReference>
<feature type="transmembrane region" description="Helical" evidence="1">
    <location>
        <begin position="99"/>
        <end position="120"/>
    </location>
</feature>
<protein>
    <recommendedName>
        <fullName evidence="3">DUF1385 domain-containing protein</fullName>
    </recommendedName>
</protein>
<evidence type="ECO:0000256" key="1">
    <source>
        <dbReference type="SAM" id="Phobius"/>
    </source>
</evidence>
<evidence type="ECO:0008006" key="3">
    <source>
        <dbReference type="Google" id="ProtNLM"/>
    </source>
</evidence>